<dbReference type="AlphaFoldDB" id="A0A426FPY2"/>
<name>A0A426FPY2_9BURK</name>
<reference evidence="3 4" key="1">
    <citation type="submission" date="2018-11" db="EMBL/GenBank/DDBJ databases">
        <title>Genome sequencing of Lautropia sp. KCOM 2505 (= ChDC F240).</title>
        <authorList>
            <person name="Kook J.-K."/>
            <person name="Park S.-N."/>
            <person name="Lim Y.K."/>
        </authorList>
    </citation>
    <scope>NUCLEOTIDE SEQUENCE [LARGE SCALE GENOMIC DNA]</scope>
    <source>
        <strain evidence="3 4">KCOM 2505</strain>
    </source>
</reference>
<evidence type="ECO:0000256" key="1">
    <source>
        <dbReference type="ARBA" id="ARBA00007689"/>
    </source>
</evidence>
<proteinExistence type="inferred from homology"/>
<evidence type="ECO:0000259" key="2">
    <source>
        <dbReference type="Pfam" id="PF03795"/>
    </source>
</evidence>
<dbReference type="Gene3D" id="3.30.70.1060">
    <property type="entry name" value="Dimeric alpha+beta barrel"/>
    <property type="match status" value="1"/>
</dbReference>
<dbReference type="EMBL" id="RRUE01000002">
    <property type="protein sequence ID" value="RRN44725.1"/>
    <property type="molecule type" value="Genomic_DNA"/>
</dbReference>
<organism evidence="3 4">
    <name type="scientific">Lautropia dentalis</name>
    <dbReference type="NCBI Taxonomy" id="2490857"/>
    <lineage>
        <taxon>Bacteria</taxon>
        <taxon>Pseudomonadati</taxon>
        <taxon>Pseudomonadota</taxon>
        <taxon>Betaproteobacteria</taxon>
        <taxon>Burkholderiales</taxon>
        <taxon>Burkholderiaceae</taxon>
        <taxon>Lautropia</taxon>
    </lineage>
</organism>
<dbReference type="SUPFAM" id="SSF54909">
    <property type="entry name" value="Dimeric alpha+beta barrel"/>
    <property type="match status" value="1"/>
</dbReference>
<keyword evidence="3" id="KW-0378">Hydrolase</keyword>
<comment type="caution">
    <text evidence="3">The sequence shown here is derived from an EMBL/GenBank/DDBJ whole genome shotgun (WGS) entry which is preliminary data.</text>
</comment>
<sequence length="96" mass="10590">MFVVSLSYTQPMAEVEKHLEAHRTWLDHAYAAGHLLMSGRKEPRTGGIIVMRASNLAAAQAILAEDPFHKAGVADYQITEFQLSKAAPALQDWLEA</sequence>
<dbReference type="Proteomes" id="UP000270261">
    <property type="component" value="Unassembled WGS sequence"/>
</dbReference>
<dbReference type="PANTHER" id="PTHR37828">
    <property type="entry name" value="GSR2449 PROTEIN"/>
    <property type="match status" value="1"/>
</dbReference>
<dbReference type="OrthoDB" id="9814407at2"/>
<gene>
    <name evidence="3" type="ORF">EHV23_14975</name>
</gene>
<dbReference type="InterPro" id="IPR011008">
    <property type="entry name" value="Dimeric_a/b-barrel"/>
</dbReference>
<dbReference type="InterPro" id="IPR005545">
    <property type="entry name" value="YCII"/>
</dbReference>
<dbReference type="Pfam" id="PF03795">
    <property type="entry name" value="YCII"/>
    <property type="match status" value="1"/>
</dbReference>
<protein>
    <submittedName>
        <fullName evidence="3">GTP cyclohydrolase</fullName>
    </submittedName>
</protein>
<accession>A0A426FPY2</accession>
<dbReference type="PANTHER" id="PTHR37828:SF1">
    <property type="entry name" value="YCII-RELATED DOMAIN-CONTAINING PROTEIN"/>
    <property type="match status" value="1"/>
</dbReference>
<dbReference type="GO" id="GO:0016787">
    <property type="term" value="F:hydrolase activity"/>
    <property type="evidence" value="ECO:0007669"/>
    <property type="project" value="UniProtKB-KW"/>
</dbReference>
<feature type="domain" description="YCII-related" evidence="2">
    <location>
        <begin position="1"/>
        <end position="81"/>
    </location>
</feature>
<keyword evidence="4" id="KW-1185">Reference proteome</keyword>
<evidence type="ECO:0000313" key="4">
    <source>
        <dbReference type="Proteomes" id="UP000270261"/>
    </source>
</evidence>
<evidence type="ECO:0000313" key="3">
    <source>
        <dbReference type="EMBL" id="RRN44725.1"/>
    </source>
</evidence>
<comment type="similarity">
    <text evidence="1">Belongs to the YciI family.</text>
</comment>